<dbReference type="AlphaFoldDB" id="A0A8J2PWH1"/>
<dbReference type="EMBL" id="CAJVCH010532577">
    <property type="protein sequence ID" value="CAG7824385.1"/>
    <property type="molecule type" value="Genomic_DNA"/>
</dbReference>
<keyword evidence="2" id="KW-1185">Reference proteome</keyword>
<reference evidence="1" key="1">
    <citation type="submission" date="2021-06" db="EMBL/GenBank/DDBJ databases">
        <authorList>
            <person name="Hodson N. C."/>
            <person name="Mongue J. A."/>
            <person name="Jaron S. K."/>
        </authorList>
    </citation>
    <scope>NUCLEOTIDE SEQUENCE</scope>
</reference>
<comment type="caution">
    <text evidence="1">The sequence shown here is derived from an EMBL/GenBank/DDBJ whole genome shotgun (WGS) entry which is preliminary data.</text>
</comment>
<proteinExistence type="predicted"/>
<dbReference type="Proteomes" id="UP000708208">
    <property type="component" value="Unassembled WGS sequence"/>
</dbReference>
<gene>
    <name evidence="1" type="ORF">AFUS01_LOCUS34544</name>
</gene>
<evidence type="ECO:0000313" key="2">
    <source>
        <dbReference type="Proteomes" id="UP000708208"/>
    </source>
</evidence>
<sequence>TSCPHTTTESQVLLPSGYFLGYSELIIDSVRQNPAEITFVQDWSPVESIDPTSLSHTSSSSYDRS</sequence>
<name>A0A8J2PWH1_9HEXA</name>
<feature type="non-terminal residue" evidence="1">
    <location>
        <position position="65"/>
    </location>
</feature>
<evidence type="ECO:0000313" key="1">
    <source>
        <dbReference type="EMBL" id="CAG7824385.1"/>
    </source>
</evidence>
<protein>
    <submittedName>
        <fullName evidence="1">Uncharacterized protein</fullName>
    </submittedName>
</protein>
<accession>A0A8J2PWH1</accession>
<organism evidence="1 2">
    <name type="scientific">Allacma fusca</name>
    <dbReference type="NCBI Taxonomy" id="39272"/>
    <lineage>
        <taxon>Eukaryota</taxon>
        <taxon>Metazoa</taxon>
        <taxon>Ecdysozoa</taxon>
        <taxon>Arthropoda</taxon>
        <taxon>Hexapoda</taxon>
        <taxon>Collembola</taxon>
        <taxon>Symphypleona</taxon>
        <taxon>Sminthuridae</taxon>
        <taxon>Allacma</taxon>
    </lineage>
</organism>